<dbReference type="SUPFAM" id="SSF56112">
    <property type="entry name" value="Protein kinase-like (PK-like)"/>
    <property type="match status" value="1"/>
</dbReference>
<dbReference type="SMART" id="SM00220">
    <property type="entry name" value="S_TKc"/>
    <property type="match status" value="1"/>
</dbReference>
<evidence type="ECO:0000256" key="11">
    <source>
        <dbReference type="PROSITE-ProRule" id="PRU10141"/>
    </source>
</evidence>
<dbReference type="Pfam" id="PF00069">
    <property type="entry name" value="Pkinase"/>
    <property type="match status" value="1"/>
</dbReference>
<evidence type="ECO:0000256" key="10">
    <source>
        <dbReference type="ARBA" id="ARBA00048679"/>
    </source>
</evidence>
<keyword evidence="4" id="KW-0723">Serine/threonine-protein kinase</keyword>
<dbReference type="EC" id="2.7.11.1" evidence="2"/>
<comment type="subcellular location">
    <subcellularLocation>
        <location evidence="1">Cytoplasm</location>
    </subcellularLocation>
</comment>
<dbReference type="GO" id="GO:0005737">
    <property type="term" value="C:cytoplasm"/>
    <property type="evidence" value="ECO:0007669"/>
    <property type="project" value="UniProtKB-SubCell"/>
</dbReference>
<evidence type="ECO:0000256" key="6">
    <source>
        <dbReference type="ARBA" id="ARBA00022741"/>
    </source>
</evidence>
<dbReference type="GO" id="GO:0004674">
    <property type="term" value="F:protein serine/threonine kinase activity"/>
    <property type="evidence" value="ECO:0007669"/>
    <property type="project" value="UniProtKB-KW"/>
</dbReference>
<dbReference type="InterPro" id="IPR011009">
    <property type="entry name" value="Kinase-like_dom_sf"/>
</dbReference>
<evidence type="ECO:0000256" key="9">
    <source>
        <dbReference type="ARBA" id="ARBA00047899"/>
    </source>
</evidence>
<dbReference type="PROSITE" id="PS50011">
    <property type="entry name" value="PROTEIN_KINASE_DOM"/>
    <property type="match status" value="1"/>
</dbReference>
<dbReference type="FunFam" id="3.30.200.20:FF:000042">
    <property type="entry name" value="Aurora kinase A"/>
    <property type="match status" value="1"/>
</dbReference>
<keyword evidence="5" id="KW-0808">Transferase</keyword>
<dbReference type="FunFam" id="1.10.510.10:FF:001222">
    <property type="entry name" value="Serine/threonine-protein kinase ppk25"/>
    <property type="match status" value="1"/>
</dbReference>
<proteinExistence type="predicted"/>
<comment type="catalytic activity">
    <reaction evidence="9">
        <text>L-threonyl-[protein] + ATP = O-phospho-L-threonyl-[protein] + ADP + H(+)</text>
        <dbReference type="Rhea" id="RHEA:46608"/>
        <dbReference type="Rhea" id="RHEA-COMP:11060"/>
        <dbReference type="Rhea" id="RHEA-COMP:11605"/>
        <dbReference type="ChEBI" id="CHEBI:15378"/>
        <dbReference type="ChEBI" id="CHEBI:30013"/>
        <dbReference type="ChEBI" id="CHEBI:30616"/>
        <dbReference type="ChEBI" id="CHEBI:61977"/>
        <dbReference type="ChEBI" id="CHEBI:456216"/>
        <dbReference type="EC" id="2.7.11.1"/>
    </reaction>
</comment>
<dbReference type="InterPro" id="IPR017441">
    <property type="entry name" value="Protein_kinase_ATP_BS"/>
</dbReference>
<dbReference type="PROSITE" id="PS00107">
    <property type="entry name" value="PROTEIN_KINASE_ATP"/>
    <property type="match status" value="1"/>
</dbReference>
<protein>
    <recommendedName>
        <fullName evidence="2">non-specific serine/threonine protein kinase</fullName>
        <ecNumber evidence="2">2.7.11.1</ecNumber>
    </recommendedName>
</protein>
<feature type="region of interest" description="Disordered" evidence="12">
    <location>
        <begin position="571"/>
        <end position="594"/>
    </location>
</feature>
<comment type="caution">
    <text evidence="14">The sequence shown here is derived from an EMBL/GenBank/DDBJ whole genome shotgun (WGS) entry which is preliminary data.</text>
</comment>
<feature type="domain" description="Protein kinase" evidence="13">
    <location>
        <begin position="66"/>
        <end position="317"/>
    </location>
</feature>
<dbReference type="GO" id="GO:0005524">
    <property type="term" value="F:ATP binding"/>
    <property type="evidence" value="ECO:0007669"/>
    <property type="project" value="UniProtKB-UniRule"/>
</dbReference>
<dbReference type="Gene3D" id="1.10.510.10">
    <property type="entry name" value="Transferase(Phosphotransferase) domain 1"/>
    <property type="match status" value="1"/>
</dbReference>
<dbReference type="InterPro" id="IPR028375">
    <property type="entry name" value="KA1/Ssp2_C"/>
</dbReference>
<dbReference type="PROSITE" id="PS00108">
    <property type="entry name" value="PROTEIN_KINASE_ST"/>
    <property type="match status" value="1"/>
</dbReference>
<accession>A0A8J6E4L0</accession>
<evidence type="ECO:0000256" key="7">
    <source>
        <dbReference type="ARBA" id="ARBA00022777"/>
    </source>
</evidence>
<evidence type="ECO:0000313" key="14">
    <source>
        <dbReference type="EMBL" id="KAG9394612.1"/>
    </source>
</evidence>
<organism evidence="14 15">
    <name type="scientific">Carpediemonas membranifera</name>
    <dbReference type="NCBI Taxonomy" id="201153"/>
    <lineage>
        <taxon>Eukaryota</taxon>
        <taxon>Metamonada</taxon>
        <taxon>Carpediemonas-like organisms</taxon>
        <taxon>Carpediemonas</taxon>
    </lineage>
</organism>
<keyword evidence="7 14" id="KW-0418">Kinase</keyword>
<dbReference type="EMBL" id="JAHDYR010000014">
    <property type="protein sequence ID" value="KAG9394612.1"/>
    <property type="molecule type" value="Genomic_DNA"/>
</dbReference>
<dbReference type="SUPFAM" id="SSF103243">
    <property type="entry name" value="KA1-like"/>
    <property type="match status" value="1"/>
</dbReference>
<evidence type="ECO:0000256" key="12">
    <source>
        <dbReference type="SAM" id="MobiDB-lite"/>
    </source>
</evidence>
<evidence type="ECO:0000256" key="3">
    <source>
        <dbReference type="ARBA" id="ARBA00022490"/>
    </source>
</evidence>
<dbReference type="GO" id="GO:0035556">
    <property type="term" value="P:intracellular signal transduction"/>
    <property type="evidence" value="ECO:0007669"/>
    <property type="project" value="TreeGrafter"/>
</dbReference>
<evidence type="ECO:0000256" key="2">
    <source>
        <dbReference type="ARBA" id="ARBA00012513"/>
    </source>
</evidence>
<evidence type="ECO:0000256" key="4">
    <source>
        <dbReference type="ARBA" id="ARBA00022527"/>
    </source>
</evidence>
<sequence>MPCQPPGPCINKAQACLTVGCQKIRGGSFATFVTPYQKPQMAERRRVSRHANASNGSASIKVVGDYKIGKTLGSGGFGEVFLGVHTKTGRSVAVKSLSRTKIRELHMGEKIQREINILKLFRHPHIIRLYEVLETEHSIYLIMEHVSGGELFDFIVSQTITEDTARRFFQQLISAVSYCHAHQVVHRDLKPENVLLSPQRSIKLADFGLSNIMADGDFLSTSCGSPNYAAPEVVSGKHYIGPHVDVWSCGIILFALLTGSLPFDDYKLPNLFAKIKKADFHMPSSVPAGAQDLIRKMLVVQPENRITIEGIRKHDWFRQDLPPYIDKLFDSQLPVETLRPDPSITTELLSRGFTLEELDDAIANEDHESRVLVAYHLLADMLDVVDPTPDVDHPFRDSVFSTYVSDASPTKLTRALYPPTPTAKDRDMALDLNGDNVLVIPATYMPSPELDDVVFSNPGSVDSVTMELNTHYAEKGQVDTSPNHRAIKLGARERARFVLGFTMRRTSLATPMNVVCVILVVLRDLGYEWKIGRSIVRVQSVQQLRAEHNTGQPTAPMSTLTPDAAAGDILPDSDKIGEMNGGQPPKKKKRDQPNAFNLKFKVTPSSAKAKADLELRFGLSIFTLYDSHRYLVDIKRLYGESMRFMQRAKDLISTLSDPETIKAACAELGMKVPSDLSAVREVLPQGEMSPRQLSTLSPLNV</sequence>
<dbReference type="Proteomes" id="UP000717585">
    <property type="component" value="Unassembled WGS sequence"/>
</dbReference>
<evidence type="ECO:0000313" key="15">
    <source>
        <dbReference type="Proteomes" id="UP000717585"/>
    </source>
</evidence>
<keyword evidence="15" id="KW-1185">Reference proteome</keyword>
<evidence type="ECO:0000256" key="5">
    <source>
        <dbReference type="ARBA" id="ARBA00022679"/>
    </source>
</evidence>
<dbReference type="PANTHER" id="PTHR24346">
    <property type="entry name" value="MAP/MICROTUBULE AFFINITY-REGULATING KINASE"/>
    <property type="match status" value="1"/>
</dbReference>
<dbReference type="InterPro" id="IPR008271">
    <property type="entry name" value="Ser/Thr_kinase_AS"/>
</dbReference>
<keyword evidence="3" id="KW-0963">Cytoplasm</keyword>
<evidence type="ECO:0000259" key="13">
    <source>
        <dbReference type="PROSITE" id="PS50011"/>
    </source>
</evidence>
<name>A0A8J6E4L0_9EUKA</name>
<evidence type="ECO:0000256" key="1">
    <source>
        <dbReference type="ARBA" id="ARBA00004496"/>
    </source>
</evidence>
<keyword evidence="8 11" id="KW-0067">ATP-binding</keyword>
<dbReference type="AlphaFoldDB" id="A0A8J6E4L0"/>
<reference evidence="14" key="1">
    <citation type="submission" date="2021-05" db="EMBL/GenBank/DDBJ databases">
        <title>A free-living protist that lacks canonical eukaryotic 1 DNA replication and segregation systems.</title>
        <authorList>
            <person name="Salas-Leiva D.E."/>
            <person name="Tromer E.C."/>
            <person name="Curtis B.A."/>
            <person name="Jerlstrom-Hultqvist J."/>
            <person name="Kolisko M."/>
            <person name="Yi Z."/>
            <person name="Salas-Leiva J.S."/>
            <person name="Gallot-Lavallee L."/>
            <person name="Kops G.J.P.L."/>
            <person name="Archibald J.M."/>
            <person name="Simpson A.G.B."/>
            <person name="Roger A.J."/>
        </authorList>
    </citation>
    <scope>NUCLEOTIDE SEQUENCE</scope>
    <source>
        <strain evidence="14">BICM</strain>
    </source>
</reference>
<dbReference type="PANTHER" id="PTHR24346:SF110">
    <property type="entry name" value="NON-SPECIFIC SERINE_THREONINE PROTEIN KINASE"/>
    <property type="match status" value="1"/>
</dbReference>
<evidence type="ECO:0000256" key="8">
    <source>
        <dbReference type="ARBA" id="ARBA00022840"/>
    </source>
</evidence>
<dbReference type="OrthoDB" id="193931at2759"/>
<feature type="binding site" evidence="11">
    <location>
        <position position="95"/>
    </location>
    <ligand>
        <name>ATP</name>
        <dbReference type="ChEBI" id="CHEBI:30616"/>
    </ligand>
</feature>
<keyword evidence="6 11" id="KW-0547">Nucleotide-binding</keyword>
<comment type="catalytic activity">
    <reaction evidence="10">
        <text>L-seryl-[protein] + ATP = O-phospho-L-seryl-[protein] + ADP + H(+)</text>
        <dbReference type="Rhea" id="RHEA:17989"/>
        <dbReference type="Rhea" id="RHEA-COMP:9863"/>
        <dbReference type="Rhea" id="RHEA-COMP:11604"/>
        <dbReference type="ChEBI" id="CHEBI:15378"/>
        <dbReference type="ChEBI" id="CHEBI:29999"/>
        <dbReference type="ChEBI" id="CHEBI:30616"/>
        <dbReference type="ChEBI" id="CHEBI:83421"/>
        <dbReference type="ChEBI" id="CHEBI:456216"/>
        <dbReference type="EC" id="2.7.11.1"/>
    </reaction>
</comment>
<gene>
    <name evidence="14" type="ORF">J8273_3866</name>
</gene>
<dbReference type="InterPro" id="IPR000719">
    <property type="entry name" value="Prot_kinase_dom"/>
</dbReference>